<name>A0AAJ0BNG5_9PEZI</name>
<evidence type="ECO:0000256" key="1">
    <source>
        <dbReference type="SAM" id="MobiDB-lite"/>
    </source>
</evidence>
<organism evidence="2 3">
    <name type="scientific">Echria macrotheca</name>
    <dbReference type="NCBI Taxonomy" id="438768"/>
    <lineage>
        <taxon>Eukaryota</taxon>
        <taxon>Fungi</taxon>
        <taxon>Dikarya</taxon>
        <taxon>Ascomycota</taxon>
        <taxon>Pezizomycotina</taxon>
        <taxon>Sordariomycetes</taxon>
        <taxon>Sordariomycetidae</taxon>
        <taxon>Sordariales</taxon>
        <taxon>Schizotheciaceae</taxon>
        <taxon>Echria</taxon>
    </lineage>
</organism>
<protein>
    <submittedName>
        <fullName evidence="2">Uncharacterized protein</fullName>
    </submittedName>
</protein>
<evidence type="ECO:0000313" key="3">
    <source>
        <dbReference type="Proteomes" id="UP001239445"/>
    </source>
</evidence>
<proteinExistence type="predicted"/>
<gene>
    <name evidence="2" type="ORF">QBC47DRAFT_5308</name>
</gene>
<evidence type="ECO:0000313" key="2">
    <source>
        <dbReference type="EMBL" id="KAK1760443.1"/>
    </source>
</evidence>
<reference evidence="2" key="1">
    <citation type="submission" date="2023-06" db="EMBL/GenBank/DDBJ databases">
        <title>Genome-scale phylogeny and comparative genomics of the fungal order Sordariales.</title>
        <authorList>
            <consortium name="Lawrence Berkeley National Laboratory"/>
            <person name="Hensen N."/>
            <person name="Bonometti L."/>
            <person name="Westerberg I."/>
            <person name="Brannstrom I.O."/>
            <person name="Guillou S."/>
            <person name="Cros-Aarteil S."/>
            <person name="Calhoun S."/>
            <person name="Haridas S."/>
            <person name="Kuo A."/>
            <person name="Mondo S."/>
            <person name="Pangilinan J."/>
            <person name="Riley R."/>
            <person name="Labutti K."/>
            <person name="Andreopoulos B."/>
            <person name="Lipzen A."/>
            <person name="Chen C."/>
            <person name="Yanf M."/>
            <person name="Daum C."/>
            <person name="Ng V."/>
            <person name="Clum A."/>
            <person name="Steindorff A."/>
            <person name="Ohm R."/>
            <person name="Martin F."/>
            <person name="Silar P."/>
            <person name="Natvig D."/>
            <person name="Lalanne C."/>
            <person name="Gautier V."/>
            <person name="Ament-Velasquez S.L."/>
            <person name="Kruys A."/>
            <person name="Hutchinson M.I."/>
            <person name="Powell A.J."/>
            <person name="Barry K."/>
            <person name="Miller A.N."/>
            <person name="Grigoriev I.V."/>
            <person name="Debuchy R."/>
            <person name="Gladieux P."/>
            <person name="Thoren M.H."/>
            <person name="Johannesson H."/>
        </authorList>
    </citation>
    <scope>NUCLEOTIDE SEQUENCE</scope>
    <source>
        <strain evidence="2">PSN4</strain>
    </source>
</reference>
<keyword evidence="3" id="KW-1185">Reference proteome</keyword>
<dbReference type="AlphaFoldDB" id="A0AAJ0BNG5"/>
<comment type="caution">
    <text evidence="2">The sequence shown here is derived from an EMBL/GenBank/DDBJ whole genome shotgun (WGS) entry which is preliminary data.</text>
</comment>
<dbReference type="Proteomes" id="UP001239445">
    <property type="component" value="Unassembled WGS sequence"/>
</dbReference>
<dbReference type="EMBL" id="MU839827">
    <property type="protein sequence ID" value="KAK1760443.1"/>
    <property type="molecule type" value="Genomic_DNA"/>
</dbReference>
<feature type="region of interest" description="Disordered" evidence="1">
    <location>
        <begin position="20"/>
        <end position="42"/>
    </location>
</feature>
<sequence length="312" mass="34326">MTQQVDGRAEDGMSRVFGPVDLRHHDSASPPQSLPAPRSHSRWEPEGLPDLYWATGLGVLAAHLNSIEDASMALSRRDIAPISSRHPHPQDPDMLPPVVGVLAVDCPEMETEQDSKWEKVGRLDITPRLPVTASLRSAPSSPPALDIDILLGLPSSRCYGIVFELFSPSSSDRGAPKSLSCCQPKERSFLSGPNQHNIVCGCGLRNCIPRLRGPYTRLQVILLEFAGRTHIIGNPDEAIPSHIATHAHHWIFRTIFRAAEPRPVAQTQPGSEHSVRYNSEDRLIWSSPAPKQVLRLKCCQHSGSVTEGREPE</sequence>
<accession>A0AAJ0BNG5</accession>